<dbReference type="InterPro" id="IPR008978">
    <property type="entry name" value="HSP20-like_chaperone"/>
</dbReference>
<protein>
    <recommendedName>
        <fullName evidence="4">SHSP domain-containing protein</fullName>
    </recommendedName>
</protein>
<dbReference type="InParanoid" id="A0A1V9Y198"/>
<dbReference type="OrthoDB" id="10422521at2759"/>
<evidence type="ECO:0000313" key="2">
    <source>
        <dbReference type="EMBL" id="OQR79505.1"/>
    </source>
</evidence>
<keyword evidence="3" id="KW-1185">Reference proteome</keyword>
<evidence type="ECO:0008006" key="4">
    <source>
        <dbReference type="Google" id="ProtNLM"/>
    </source>
</evidence>
<dbReference type="CDD" id="cd06526">
    <property type="entry name" value="metazoan_ACD"/>
    <property type="match status" value="1"/>
</dbReference>
<proteinExistence type="predicted"/>
<evidence type="ECO:0000256" key="1">
    <source>
        <dbReference type="SAM" id="MobiDB-lite"/>
    </source>
</evidence>
<gene>
    <name evidence="2" type="ORF">BIW11_05690</name>
</gene>
<evidence type="ECO:0000313" key="3">
    <source>
        <dbReference type="Proteomes" id="UP000192247"/>
    </source>
</evidence>
<name>A0A1V9Y198_9ACAR</name>
<sequence length="227" mass="25404">MYPMCYQNRMYPQYHLWPCANPSNKDAPGTPGPPPPGPPQPPRRLNPGVSVPTQRPSYFHEPSPYPSPVLDSSSQFWQMMPMQPDLYGAPQIGPPMDMAATNPFFRALMQQQEAADNALKTRRVDREQCVEWHVSGGPWFRPEDILVSVEGRHVMLTAKKEEKGNCSGVPEDCGLECGYTVFRQAHRCFTLPDIVDSSDVRAQIQPGADGQPALIITVPKLAYRRLS</sequence>
<dbReference type="Proteomes" id="UP000192247">
    <property type="component" value="Unassembled WGS sequence"/>
</dbReference>
<organism evidence="2 3">
    <name type="scientific">Tropilaelaps mercedesae</name>
    <dbReference type="NCBI Taxonomy" id="418985"/>
    <lineage>
        <taxon>Eukaryota</taxon>
        <taxon>Metazoa</taxon>
        <taxon>Ecdysozoa</taxon>
        <taxon>Arthropoda</taxon>
        <taxon>Chelicerata</taxon>
        <taxon>Arachnida</taxon>
        <taxon>Acari</taxon>
        <taxon>Parasitiformes</taxon>
        <taxon>Mesostigmata</taxon>
        <taxon>Gamasina</taxon>
        <taxon>Dermanyssoidea</taxon>
        <taxon>Laelapidae</taxon>
        <taxon>Tropilaelaps</taxon>
    </lineage>
</organism>
<reference evidence="2 3" key="1">
    <citation type="journal article" date="2017" name="Gigascience">
        <title>Draft genome of the honey bee ectoparasitic mite, Tropilaelaps mercedesae, is shaped by the parasitic life history.</title>
        <authorList>
            <person name="Dong X."/>
            <person name="Armstrong S.D."/>
            <person name="Xia D."/>
            <person name="Makepeace B.L."/>
            <person name="Darby A.C."/>
            <person name="Kadowaki T."/>
        </authorList>
    </citation>
    <scope>NUCLEOTIDE SEQUENCE [LARGE SCALE GENOMIC DNA]</scope>
    <source>
        <strain evidence="2">Wuxi-XJTLU</strain>
    </source>
</reference>
<accession>A0A1V9Y198</accession>
<dbReference type="SUPFAM" id="SSF49764">
    <property type="entry name" value="HSP20-like chaperones"/>
    <property type="match status" value="1"/>
</dbReference>
<dbReference type="EMBL" id="MNPL01001034">
    <property type="protein sequence ID" value="OQR79505.1"/>
    <property type="molecule type" value="Genomic_DNA"/>
</dbReference>
<feature type="compositionally biased region" description="Pro residues" evidence="1">
    <location>
        <begin position="30"/>
        <end position="44"/>
    </location>
</feature>
<dbReference type="AlphaFoldDB" id="A0A1V9Y198"/>
<feature type="region of interest" description="Disordered" evidence="1">
    <location>
        <begin position="21"/>
        <end position="66"/>
    </location>
</feature>
<comment type="caution">
    <text evidence="2">The sequence shown here is derived from an EMBL/GenBank/DDBJ whole genome shotgun (WGS) entry which is preliminary data.</text>
</comment>
<dbReference type="Gene3D" id="2.60.40.790">
    <property type="match status" value="1"/>
</dbReference>